<evidence type="ECO:0000256" key="1">
    <source>
        <dbReference type="SAM" id="SignalP"/>
    </source>
</evidence>
<dbReference type="KEGG" id="fls:GLV81_16240"/>
<accession>A0A6I6G9W6</accession>
<protein>
    <submittedName>
        <fullName evidence="3">Outer membrane beta-barrel protein</fullName>
    </submittedName>
</protein>
<keyword evidence="1" id="KW-0732">Signal</keyword>
<dbReference type="AlphaFoldDB" id="A0A6I6G9W6"/>
<name>A0A6I6G9W6_9BACT</name>
<gene>
    <name evidence="3" type="ORF">GLV81_16240</name>
</gene>
<sequence length="929" mass="102973">MQQIATHMRSFRFLLSFVFFSFAAAAFGQAKIGTVKGNVIDTATKKFLPSATINILDAKDSTLVSFGRSKENGSFEIGRLAVGKYLLLVTYTGFEKVQKQFSISNEQTVYEFPAIAMTSNATLDGVVVVAAPVSIKGDTVEFNAASFKVNKPNAVVEDLLKKLPGVEVAADGTIKANGQEVKRILVDGKQFFADDPKLATKNLQADMVNKVQVYEKKSDKSEFTGFDDGNAEPTINLTLKNDKRQGVFGKIAAGYGTDNRYQANTNLNSFKKGEQISLIGQANNVNQQGFSVMDALSFSGGGGRGGANFGGGNAQGITATQAIGLNYNNFKSSKLDLNTSYFFNGTQLENNYDLQRLSYVGDTTQNYKEPGFTGRNNNNHRLNMSIDWKMDSSNSIIVRPAVTFQNTESETRKTYNTVGSSGNLLSDGESLSKNNSSGYNMNGTALWRHRFDRAGRTFSAQLNFGRNESDADGSQFTINNRYKGLTVSRDTIRQINTTKTIASNYGIDLSYTEPMSRRSIIELNAFYRANESTNDRKTLDYNAGTQAYDKVNSRLTNFFDNEYTYAGGGLTFKENRTGWNYSIGAKAQQATLSSLIQGKTDPISQSFFNILPAAQLQIGKNRYRNFRLYYNGATQNPSVTQLQPIEDISDPLNITKGNPNLKQAFTNNFRANYSSFDPYTMKSFFIFANVRQTLNGIVNSDSIGQFGGRYTTYENLNGIFNANVNMSVGLPLPLGETRANINLNTGAGYSRNVNLLNKAENEITNINLSQGVSANYNFKELFDVSLGGNVAWTRARYSLQEAQNTNFFTYSSTFETNWYLPKNFTLGSDVMFTANTGRADGFNQNFTLWNAYIAKSVLKNKRGEIRLRAYDLLNQNTGLSRVTSGNYVEDTRYTVLKRYFMLSFTFNLSKFGAAQGGNTPRMMMMGMPR</sequence>
<organism evidence="3 4">
    <name type="scientific">Phnomibacter ginsenosidimutans</name>
    <dbReference type="NCBI Taxonomy" id="2676868"/>
    <lineage>
        <taxon>Bacteria</taxon>
        <taxon>Pseudomonadati</taxon>
        <taxon>Bacteroidota</taxon>
        <taxon>Chitinophagia</taxon>
        <taxon>Chitinophagales</taxon>
        <taxon>Chitinophagaceae</taxon>
        <taxon>Phnomibacter</taxon>
    </lineage>
</organism>
<evidence type="ECO:0000313" key="3">
    <source>
        <dbReference type="EMBL" id="QGW29447.1"/>
    </source>
</evidence>
<evidence type="ECO:0000259" key="2">
    <source>
        <dbReference type="Pfam" id="PF14905"/>
    </source>
</evidence>
<feature type="domain" description="Outer membrane protein beta-barrel" evidence="2">
    <location>
        <begin position="449"/>
        <end position="906"/>
    </location>
</feature>
<feature type="chain" id="PRO_5026197946" evidence="1">
    <location>
        <begin position="31"/>
        <end position="929"/>
    </location>
</feature>
<dbReference type="SUPFAM" id="SSF49464">
    <property type="entry name" value="Carboxypeptidase regulatory domain-like"/>
    <property type="match status" value="1"/>
</dbReference>
<proteinExistence type="predicted"/>
<dbReference type="Proteomes" id="UP000426027">
    <property type="component" value="Chromosome"/>
</dbReference>
<dbReference type="InterPro" id="IPR008969">
    <property type="entry name" value="CarboxyPept-like_regulatory"/>
</dbReference>
<dbReference type="Pfam" id="PF13620">
    <property type="entry name" value="CarboxypepD_reg"/>
    <property type="match status" value="1"/>
</dbReference>
<keyword evidence="4" id="KW-1185">Reference proteome</keyword>
<dbReference type="InterPro" id="IPR041700">
    <property type="entry name" value="OMP_b-brl_3"/>
</dbReference>
<feature type="signal peptide" evidence="1">
    <location>
        <begin position="1"/>
        <end position="30"/>
    </location>
</feature>
<dbReference type="Gene3D" id="2.60.40.1120">
    <property type="entry name" value="Carboxypeptidase-like, regulatory domain"/>
    <property type="match status" value="1"/>
</dbReference>
<dbReference type="SUPFAM" id="SSF56935">
    <property type="entry name" value="Porins"/>
    <property type="match status" value="1"/>
</dbReference>
<reference evidence="3 4" key="1">
    <citation type="submission" date="2019-11" db="EMBL/GenBank/DDBJ databases">
        <authorList>
            <person name="Im W.T."/>
        </authorList>
    </citation>
    <scope>NUCLEOTIDE SEQUENCE [LARGE SCALE GENOMIC DNA]</scope>
    <source>
        <strain evidence="3 4">SB-02</strain>
    </source>
</reference>
<dbReference type="EMBL" id="CP046566">
    <property type="protein sequence ID" value="QGW29447.1"/>
    <property type="molecule type" value="Genomic_DNA"/>
</dbReference>
<evidence type="ECO:0000313" key="4">
    <source>
        <dbReference type="Proteomes" id="UP000426027"/>
    </source>
</evidence>
<dbReference type="Pfam" id="PF14905">
    <property type="entry name" value="OMP_b-brl_3"/>
    <property type="match status" value="1"/>
</dbReference>